<dbReference type="EMBL" id="CP040428">
    <property type="protein sequence ID" value="QCT20805.1"/>
    <property type="molecule type" value="Genomic_DNA"/>
</dbReference>
<evidence type="ECO:0000313" key="1">
    <source>
        <dbReference type="EMBL" id="QCT20805.1"/>
    </source>
</evidence>
<organism evidence="1 2">
    <name type="scientific">Jejubacter calystegiae</name>
    <dbReference type="NCBI Taxonomy" id="2579935"/>
    <lineage>
        <taxon>Bacteria</taxon>
        <taxon>Pseudomonadati</taxon>
        <taxon>Pseudomonadota</taxon>
        <taxon>Gammaproteobacteria</taxon>
        <taxon>Enterobacterales</taxon>
        <taxon>Enterobacteriaceae</taxon>
        <taxon>Jejubacter</taxon>
    </lineage>
</organism>
<keyword evidence="2" id="KW-1185">Reference proteome</keyword>
<dbReference type="KEGG" id="izh:FEM41_14690"/>
<name>A0A4P8YJA0_9ENTR</name>
<sequence length="106" mass="12233">MEALQIPVTLYIHLNNSQFATEKYLVTTCDMSRGLKDYILLETRQIIVPFTEPEPFDLIERQVSSLRDKKAEIQHQADTAVTAIDDQIQQLLCIDHTPVDEDEIPY</sequence>
<proteinExistence type="predicted"/>
<reference evidence="1 2" key="1">
    <citation type="submission" date="2019-05" db="EMBL/GenBank/DDBJ databases">
        <title>Complete genome sequence of Izhakiella calystegiae KSNA2, an endophyte isolated from beach morning glory (Calystegia soldanella).</title>
        <authorList>
            <person name="Jiang L."/>
            <person name="Jeong J.C."/>
            <person name="Kim C.Y."/>
            <person name="Kim D.H."/>
            <person name="Kim S.W."/>
            <person name="Lee j."/>
        </authorList>
    </citation>
    <scope>NUCLEOTIDE SEQUENCE [LARGE SCALE GENOMIC DNA]</scope>
    <source>
        <strain evidence="1 2">KSNA2</strain>
    </source>
</reference>
<dbReference type="AlphaFoldDB" id="A0A4P8YJA0"/>
<evidence type="ECO:0000313" key="2">
    <source>
        <dbReference type="Proteomes" id="UP000302163"/>
    </source>
</evidence>
<dbReference type="RefSeq" id="WP_138096754.1">
    <property type="nucleotide sequence ID" value="NZ_CP040428.1"/>
</dbReference>
<gene>
    <name evidence="1" type="ORF">FEM41_14690</name>
</gene>
<accession>A0A4P8YJA0</accession>
<dbReference type="OrthoDB" id="6631614at2"/>
<protein>
    <submittedName>
        <fullName evidence="1">Uncharacterized protein</fullName>
    </submittedName>
</protein>
<dbReference type="Proteomes" id="UP000302163">
    <property type="component" value="Chromosome"/>
</dbReference>